<gene>
    <name evidence="1" type="ORF">ACN42_g8746</name>
</gene>
<reference evidence="1 2" key="1">
    <citation type="submission" date="2015-10" db="EMBL/GenBank/DDBJ databases">
        <title>Genome sequencing of Penicillium freii.</title>
        <authorList>
            <person name="Nguyen H.D."/>
            <person name="Visagie C.M."/>
            <person name="Seifert K.A."/>
        </authorList>
    </citation>
    <scope>NUCLEOTIDE SEQUENCE [LARGE SCALE GENOMIC DNA]</scope>
    <source>
        <strain evidence="1 2">DAOM 242723</strain>
    </source>
</reference>
<accession>A0A101MD65</accession>
<keyword evidence="2" id="KW-1185">Reference proteome</keyword>
<dbReference type="AlphaFoldDB" id="A0A101MD65"/>
<dbReference type="Proteomes" id="UP000055045">
    <property type="component" value="Unassembled WGS sequence"/>
</dbReference>
<evidence type="ECO:0000313" key="1">
    <source>
        <dbReference type="EMBL" id="KUM58397.1"/>
    </source>
</evidence>
<evidence type="ECO:0000313" key="2">
    <source>
        <dbReference type="Proteomes" id="UP000055045"/>
    </source>
</evidence>
<sequence>MCFFAEDMLLEKGKYKPQWRSGLKDSFDGTVKDLIEKLPGRKAKLHVRFPAGLHPFPPLLASSYSTNSSMTFHLSV</sequence>
<organism evidence="1 2">
    <name type="scientific">Penicillium freii</name>
    <dbReference type="NCBI Taxonomy" id="48697"/>
    <lineage>
        <taxon>Eukaryota</taxon>
        <taxon>Fungi</taxon>
        <taxon>Dikarya</taxon>
        <taxon>Ascomycota</taxon>
        <taxon>Pezizomycotina</taxon>
        <taxon>Eurotiomycetes</taxon>
        <taxon>Eurotiomycetidae</taxon>
        <taxon>Eurotiales</taxon>
        <taxon>Aspergillaceae</taxon>
        <taxon>Penicillium</taxon>
    </lineage>
</organism>
<dbReference type="EMBL" id="LLXE01000286">
    <property type="protein sequence ID" value="KUM58397.1"/>
    <property type="molecule type" value="Genomic_DNA"/>
</dbReference>
<name>A0A101MD65_PENFR</name>
<comment type="caution">
    <text evidence="1">The sequence shown here is derived from an EMBL/GenBank/DDBJ whole genome shotgun (WGS) entry which is preliminary data.</text>
</comment>
<protein>
    <submittedName>
        <fullName evidence="1">Uncharacterized protein</fullName>
    </submittedName>
</protein>
<dbReference type="OrthoDB" id="4376113at2759"/>
<proteinExistence type="predicted"/>